<evidence type="ECO:0000259" key="6">
    <source>
        <dbReference type="Pfam" id="PF25799"/>
    </source>
</evidence>
<dbReference type="InterPro" id="IPR031325">
    <property type="entry name" value="RHS_repeat"/>
</dbReference>
<dbReference type="Pfam" id="PF05488">
    <property type="entry name" value="PAAR_motif"/>
    <property type="match status" value="1"/>
</dbReference>
<accession>A0A1X7HAK8</accession>
<dbReference type="OrthoDB" id="5445630at2"/>
<feature type="domain" description="RHS protein conserved region" evidence="3">
    <location>
        <begin position="1196"/>
        <end position="1229"/>
    </location>
</feature>
<evidence type="ECO:0000259" key="3">
    <source>
        <dbReference type="Pfam" id="PF03527"/>
    </source>
</evidence>
<name>A0A1X7HAK8_TRICW</name>
<dbReference type="STRING" id="28094.SAMN06295900_12532"/>
<evidence type="ECO:0000259" key="4">
    <source>
        <dbReference type="Pfam" id="PF20148"/>
    </source>
</evidence>
<dbReference type="InterPro" id="IPR006530">
    <property type="entry name" value="YD"/>
</dbReference>
<dbReference type="Gene3D" id="2.60.200.60">
    <property type="match status" value="1"/>
</dbReference>
<keyword evidence="2" id="KW-1133">Transmembrane helix</keyword>
<dbReference type="NCBIfam" id="TIGR03696">
    <property type="entry name" value="Rhs_assc_core"/>
    <property type="match status" value="1"/>
</dbReference>
<dbReference type="GeneID" id="95552148"/>
<gene>
    <name evidence="7" type="ORF">SAMN06295900_12532</name>
</gene>
<dbReference type="InterPro" id="IPR001826">
    <property type="entry name" value="RHS"/>
</dbReference>
<dbReference type="InterPro" id="IPR050708">
    <property type="entry name" value="T6SS_VgrG/RHS"/>
</dbReference>
<dbReference type="NCBIfam" id="TIGR01643">
    <property type="entry name" value="YD_repeat_2x"/>
    <property type="match status" value="5"/>
</dbReference>
<evidence type="ECO:0000313" key="7">
    <source>
        <dbReference type="EMBL" id="SMF82281.1"/>
    </source>
</evidence>
<keyword evidence="2" id="KW-0472">Membrane</keyword>
<dbReference type="Pfam" id="PF20148">
    <property type="entry name" value="DUF6531"/>
    <property type="match status" value="1"/>
</dbReference>
<organism evidence="7 8">
    <name type="scientific">Trinickia caryophylli</name>
    <name type="common">Paraburkholderia caryophylli</name>
    <dbReference type="NCBI Taxonomy" id="28094"/>
    <lineage>
        <taxon>Bacteria</taxon>
        <taxon>Pseudomonadati</taxon>
        <taxon>Pseudomonadota</taxon>
        <taxon>Betaproteobacteria</taxon>
        <taxon>Burkholderiales</taxon>
        <taxon>Burkholderiaceae</taxon>
        <taxon>Trinickia</taxon>
    </lineage>
</organism>
<evidence type="ECO:0000259" key="5">
    <source>
        <dbReference type="Pfam" id="PF25023"/>
    </source>
</evidence>
<dbReference type="Gene3D" id="2.180.10.10">
    <property type="entry name" value="RHS repeat-associated core"/>
    <property type="match status" value="3"/>
</dbReference>
<dbReference type="CDD" id="cd14742">
    <property type="entry name" value="PAAR_RHS"/>
    <property type="match status" value="1"/>
</dbReference>
<dbReference type="InterPro" id="IPR056823">
    <property type="entry name" value="TEN-like_YD-shell"/>
</dbReference>
<dbReference type="InterPro" id="IPR022385">
    <property type="entry name" value="Rhs_assc_core"/>
</dbReference>
<dbReference type="SUPFAM" id="SSF101898">
    <property type="entry name" value="NHL repeat"/>
    <property type="match status" value="1"/>
</dbReference>
<feature type="domain" description="DUF6531" evidence="4">
    <location>
        <begin position="231"/>
        <end position="306"/>
    </location>
</feature>
<dbReference type="PANTHER" id="PTHR32305">
    <property type="match status" value="1"/>
</dbReference>
<feature type="transmembrane region" description="Helical" evidence="2">
    <location>
        <begin position="43"/>
        <end position="63"/>
    </location>
</feature>
<evidence type="ECO:0000313" key="8">
    <source>
        <dbReference type="Proteomes" id="UP000192911"/>
    </source>
</evidence>
<dbReference type="Pfam" id="PF25799">
    <property type="entry name" value="prePAAR_I"/>
    <property type="match status" value="1"/>
</dbReference>
<dbReference type="RefSeq" id="WP_085230767.1">
    <property type="nucleotide sequence ID" value="NZ_BSQD01000021.1"/>
</dbReference>
<dbReference type="Pfam" id="PF03527">
    <property type="entry name" value="RHS"/>
    <property type="match status" value="1"/>
</dbReference>
<dbReference type="Pfam" id="PF25023">
    <property type="entry name" value="TEN_YD-shell"/>
    <property type="match status" value="2"/>
</dbReference>
<dbReference type="InterPro" id="IPR057925">
    <property type="entry name" value="prePAAR_DddA"/>
</dbReference>
<dbReference type="Proteomes" id="UP000192911">
    <property type="component" value="Unassembled WGS sequence"/>
</dbReference>
<keyword evidence="1" id="KW-0677">Repeat</keyword>
<feature type="domain" description="Teneurin-like YD-shell" evidence="5">
    <location>
        <begin position="985"/>
        <end position="1123"/>
    </location>
</feature>
<proteinExistence type="predicted"/>
<feature type="transmembrane region" description="Helical" evidence="2">
    <location>
        <begin position="16"/>
        <end position="37"/>
    </location>
</feature>
<dbReference type="PANTHER" id="PTHR32305:SF15">
    <property type="entry name" value="PROTEIN RHSA-RELATED"/>
    <property type="match status" value="1"/>
</dbReference>
<keyword evidence="2" id="KW-0812">Transmembrane</keyword>
<dbReference type="InterPro" id="IPR045351">
    <property type="entry name" value="DUF6531"/>
</dbReference>
<feature type="domain" description="Double-stranded DNA deaminase toxin A prePAAR motif" evidence="6">
    <location>
        <begin position="1"/>
        <end position="58"/>
    </location>
</feature>
<dbReference type="InterPro" id="IPR008727">
    <property type="entry name" value="PAAR_motif"/>
</dbReference>
<dbReference type="EMBL" id="FXAH01000025">
    <property type="protein sequence ID" value="SMF82281.1"/>
    <property type="molecule type" value="Genomic_DNA"/>
</dbReference>
<sequence length="1440" mass="159635">MFEAARVTDPIEHTSALTGFLIGAALGIALIAAVAFATFTCGFGVALLAGLAAGVGASGLLSLGESIGKMFTSTTGAIISGSSNVFINGKSAAYATASGVTCSKHSPLPLVAQGSSGVFINGKPAARKGDKITCGASIEDGSHNTFIAGGTSTYLPYDDEVPPWLRTAVDWAFALAGLVGGLAGLVKAAGGLSRCVLPCAAKFIGGYVIGEVVGRYVAGPIISRAMGGLFGHPVDVTTGRKILLADDETDFVVPSPLPVVCSRFYASNLTAEGTLGRGWVLPWELRLQPRDGRLWYTDAQGRESGFPLIERGHTAFSEADQRYLTCTPDGRYILYDLGETYYDFGRVDRTSDRIAWVRRIEDQAGQWQQFERDSQGRVRTILTSGGVQLALDYEAGHGRLASIAWIGERDRVSLVSYGYDEHGQLASVTDANGATVRAFSYESGLMTSHVNALGFTCRYEWAEVDGQPRVVATSTSEGERWRFGYDTGNRESWIEHDDGRRARWHYDEQFQIVECIDLDGGRYVIENNEAGMPTAFHLPGGREVKLVYDEAGRIVEETDPLGRTTRTRYDGNSMRPTEIELPDGSRWHAEYDRQGRLLRTRDPLGRETRYEYPEALTALPVAQIDARGGRKTLQWNALGQLTAYTDCSGKTSRYEYDSYGRLVAFLNPQGERTGFERRLTGEPVRIALPDGSEEAFEYDAAGLPVRHVDMGGRIRRWLRDQSGRVLEAIDAAERTLHYRYDPEGRLSELANDAGGRYGFDYDAGGRISRETRPDGIVRRFAYGEAGELLAIETVGVWDRRAAANATSRAKPQAEVPVRMTRFERDKTGRLLAQHTDTEVTAYEYDAGDRLLAAERVPTDKGTSLGIAAQEVRFEYDKAGRLVAEHGVNGTVRYTLDELDNIATLALPHGEPIDMLRYGSGHVHQIRVGEHVVSDFERDDLHREVMRTQGRLTLRMGYDVLGRRQWQSSAAAGEALGPAQGRFWRSYRYDRAGELAEQTDSIRGTTRYRYDAVGQLLRQVRVSERNVEGSVEEFAWDAAGNLLDEVQRKSRGAVEGNRLLMWQDLRFEYDAWGNLSVKRKGANQVQRFTYDGQDRLIAVRTETPRGVTEARFEYDPLGRRTAKTEMERDWHGHTHAPVNKRFVWQGLRLAQEVRETGASSYIYSPEADYLPIARVDAAIAEGMAAAAIEKAKRTARVYHFQTDLVGAPLEVTDEAGELAWAGRYAAWGKVDRGEDRLYMPKIEQPLRYAGQYADDSTGLHYNTFRYYDPDVGRFINQDPIGLMGGLNLYRYAPSPLNWTDPLGWMPLSNPVLQGHHMVPWQMASHFGIAPFNSQTGVPAMYWNDAQWSGVEHSAMHGYNNLGVDTKPLVKPSQLGKTNLNSQSWMESLEKHYSNPDLKNIRGDLHIINEDGTKGRLLAKNVSPAEAWEQTKKWGNAKKGGC</sequence>
<protein>
    <submittedName>
        <fullName evidence="7">RHS repeat-associated core domain-containing protein</fullName>
    </submittedName>
</protein>
<feature type="domain" description="Teneurin-like YD-shell" evidence="5">
    <location>
        <begin position="543"/>
        <end position="670"/>
    </location>
</feature>
<evidence type="ECO:0000256" key="2">
    <source>
        <dbReference type="SAM" id="Phobius"/>
    </source>
</evidence>
<evidence type="ECO:0000256" key="1">
    <source>
        <dbReference type="ARBA" id="ARBA00022737"/>
    </source>
</evidence>
<keyword evidence="8" id="KW-1185">Reference proteome</keyword>
<dbReference type="Pfam" id="PF05593">
    <property type="entry name" value="RHS_repeat"/>
    <property type="match status" value="2"/>
</dbReference>
<reference evidence="8" key="1">
    <citation type="submission" date="2017-04" db="EMBL/GenBank/DDBJ databases">
        <authorList>
            <person name="Varghese N."/>
            <person name="Submissions S."/>
        </authorList>
    </citation>
    <scope>NUCLEOTIDE SEQUENCE [LARGE SCALE GENOMIC DNA]</scope>
    <source>
        <strain evidence="8">Ballard 720</strain>
    </source>
</reference>